<reference evidence="2" key="1">
    <citation type="submission" date="2016-10" db="EMBL/GenBank/DDBJ databases">
        <authorList>
            <person name="Varghese N."/>
            <person name="Submissions S."/>
        </authorList>
    </citation>
    <scope>NUCLEOTIDE SEQUENCE [LARGE SCALE GENOMIC DNA]</scope>
    <source>
        <strain evidence="2">CGMCC 1.8711</strain>
    </source>
</reference>
<dbReference type="OrthoDB" id="33550at2157"/>
<name>A0A1I6HUX6_9EURY</name>
<evidence type="ECO:0000313" key="1">
    <source>
        <dbReference type="EMBL" id="SFR58245.1"/>
    </source>
</evidence>
<organism evidence="1 2">
    <name type="scientific">Halogeometricum limi</name>
    <dbReference type="NCBI Taxonomy" id="555875"/>
    <lineage>
        <taxon>Archaea</taxon>
        <taxon>Methanobacteriati</taxon>
        <taxon>Methanobacteriota</taxon>
        <taxon>Stenosarchaea group</taxon>
        <taxon>Halobacteria</taxon>
        <taxon>Halobacteriales</taxon>
        <taxon>Haloferacaceae</taxon>
        <taxon>Halogeometricum</taxon>
    </lineage>
</organism>
<protein>
    <submittedName>
        <fullName evidence="1">Type I phosphodiesterase / nucleotide pyrophosphatase</fullName>
    </submittedName>
</protein>
<dbReference type="SUPFAM" id="SSF53649">
    <property type="entry name" value="Alkaline phosphatase-like"/>
    <property type="match status" value="1"/>
</dbReference>
<gene>
    <name evidence="1" type="ORF">SAMN04488124_2489</name>
</gene>
<proteinExistence type="predicted"/>
<dbReference type="AlphaFoldDB" id="A0A1I6HUX6"/>
<dbReference type="Gene3D" id="3.40.720.10">
    <property type="entry name" value="Alkaline Phosphatase, subunit A"/>
    <property type="match status" value="1"/>
</dbReference>
<dbReference type="Proteomes" id="UP000243250">
    <property type="component" value="Unassembled WGS sequence"/>
</dbReference>
<dbReference type="RefSeq" id="WP_089881356.1">
    <property type="nucleotide sequence ID" value="NZ_FOYS01000004.1"/>
</dbReference>
<accession>A0A1I6HUX6</accession>
<dbReference type="InterPro" id="IPR017850">
    <property type="entry name" value="Alkaline_phosphatase_core_sf"/>
</dbReference>
<evidence type="ECO:0000313" key="2">
    <source>
        <dbReference type="Proteomes" id="UP000243250"/>
    </source>
</evidence>
<keyword evidence="2" id="KW-1185">Reference proteome</keyword>
<dbReference type="Pfam" id="PF01663">
    <property type="entry name" value="Phosphodiest"/>
    <property type="match status" value="1"/>
</dbReference>
<dbReference type="EMBL" id="FOYS01000004">
    <property type="protein sequence ID" value="SFR58245.1"/>
    <property type="molecule type" value="Genomic_DNA"/>
</dbReference>
<dbReference type="STRING" id="555875.SAMN04488124_2489"/>
<sequence length="821" mass="92154">MYIVEDPDHWYRREGPSPEVVSPEGDSAELIDVMDASSIREIRNSADRGAVTQLYITRDFDSFAANWEAIAARSQVKDAPQVIQYFDDLTEVLSKVRFSLRFSDVMQYQDLINADDECDLSLRVNALELLIAKRKGQSGIPLPALIDKQPVLVAECRNADSPEQIRKTILRELLTSDDFIFALEEPAKVTLEHEAWAIHMGWIRENEKTLSGEQALSYAKATRGAKTEWESYALLSHAQEAAASRSNMLIDTKLEKAKNELSISTELTDLDSDFRSVLVNIASPESYEMAQQLADEKGALRSIDSIDIGIDEIRRHVRESRPKELKENIINNLDQIPLALFSSSPTSGIQTVVDALESDILLSDLDTAIANEESQVNKLITRLEEIEDFIEPVASEEAAKTRSNLTDAREMISALSPTSPESPTDCIELYDDQLDREASLSTQFGETERKIADAVLRVCEDYIRDTYRQWANTDPTSREVAMITDIPTKVEKLLDNHDHILVIVSDGFGLRQWLEATHNNEKISDWAKNGVASNTPMTTIFPSETGAGHYSLFTGQFPIEHGRDDIQKAINPPEGNLFDRARRAGAYTQALSYLHDGAGGFSEVLGSAADNFVHLEGLRAEDAAFQKETVKHIADVVNQYEKSVHFLQHNQIDQLHEGTDHIADSLIPGVADDLATFVKQLTKRLGDNILPILTADHGMVRTANSRKSLTSGEGLNALKNRGEYYQDLGQRVAGLKDNNQQSNSFGKNPENQWFEILPKQTMQELRALTKDKCDGRTLRFKRRYYSEKEDMTATHGAFTFDEMFIPFVEFDTSLIDNELRA</sequence>
<dbReference type="InterPro" id="IPR002591">
    <property type="entry name" value="Phosphodiest/P_Trfase"/>
</dbReference>